<evidence type="ECO:0000313" key="1">
    <source>
        <dbReference type="EMBL" id="CAH6719068.1"/>
    </source>
</evidence>
<comment type="caution">
    <text evidence="1">The sequence shown here is derived from an EMBL/GenBank/DDBJ whole genome shotgun (WGS) entry which is preliminary data.</text>
</comment>
<dbReference type="EMBL" id="CALSDN010000002">
    <property type="protein sequence ID" value="CAH6719068.1"/>
    <property type="molecule type" value="Genomic_DNA"/>
</dbReference>
<sequence length="844" mass="96177">MIGRLFRQNSSSSLNLDTSQQLPIQQQLQQSGQNSYEDGYTREILYGVNDKSILKPFELNNKFFRIVVSQDGGNLRTKQVLFDSSMNETKSNKINNNTKSNLSRNILTSKIHHNINELHDYMFGCGLPTIEHQSVTKIHILPIVNNQTYGSYKSILITRLFSLTDSQDSNDQPISDWVLKPTLPINETKINTNSKNISSRFGIGLVIPLPDDESDIISNNWNVICHYLIVLQKIVGKKLINILSENVQEGTNQNNYIINRRIQFPSYTLSGDNDLFNQLIKLIKLTNYNSNIPKLINSNSLIKTSSQIPKFHPILINWVVEVLNWLEFKELNQSSKFLSSLFALIIPLRFQLSENPIHYDYDSTSNSKDIVRIVIMTGNPMVAKKLAFIINGLIPDSKVFNLLSDDNLSLDMNELDIDTDIDDDDDNLSTHSRLDAEIDLALDDENNDAISEDYNYKPPVINSKPIPIKGRSSFSSLDNSFSNPSFKGWDIGKSTTSTSINSTSKNLPITKSSLSKSSSMAYLSSSLNSSLSSSTSNYSLTKLGGSFIDKWKNSFNSSMNTNYDNIDYLPPNKSNNVNRKLSVQTLRTPSPAIEIEEFNLPKTQSMVDLNNNLKKSIKIDDDLISRTKNSVYKDGTFISNDNKIKNKISTIMNQEYFNIEDDELSIDIEPINQLPNELCNYENLLPNVAFTDEFRSEFILQSCPINPRLEQQVINSMKNDLLFYQNNCKINNISSRTIFISLRAREIKLIEMKSGETISPTNIDSPSPIQSYFSDFKRNGSYKTSIKKVYTPTKNHGDRELINIIDKNLNQMNDLFYQNLKETNNEYNNEFYEKLSRLVFKLIN</sequence>
<reference evidence="1" key="1">
    <citation type="submission" date="2022-06" db="EMBL/GenBank/DDBJ databases">
        <authorList>
            <person name="Legras J.-L."/>
            <person name="Devillers H."/>
            <person name="Grondin C."/>
        </authorList>
    </citation>
    <scope>NUCLEOTIDE SEQUENCE</scope>
    <source>
        <strain evidence="1">CLIB 1444</strain>
    </source>
</reference>
<accession>A0ACA9Y363</accession>
<organism evidence="1 2">
    <name type="scientific">[Candida] jaroonii</name>
    <dbReference type="NCBI Taxonomy" id="467808"/>
    <lineage>
        <taxon>Eukaryota</taxon>
        <taxon>Fungi</taxon>
        <taxon>Dikarya</taxon>
        <taxon>Ascomycota</taxon>
        <taxon>Saccharomycotina</taxon>
        <taxon>Pichiomycetes</taxon>
        <taxon>Debaryomycetaceae</taxon>
        <taxon>Yamadazyma</taxon>
    </lineage>
</organism>
<evidence type="ECO:0000313" key="2">
    <source>
        <dbReference type="Proteomes" id="UP001152531"/>
    </source>
</evidence>
<protein>
    <submittedName>
        <fullName evidence="1">Uncharacterized protein</fullName>
    </submittedName>
</protein>
<gene>
    <name evidence="1" type="ORF">CLIB1444_02S00232</name>
</gene>
<dbReference type="Proteomes" id="UP001152531">
    <property type="component" value="Unassembled WGS sequence"/>
</dbReference>
<name>A0ACA9Y363_9ASCO</name>
<keyword evidence="2" id="KW-1185">Reference proteome</keyword>
<proteinExistence type="predicted"/>